<dbReference type="Pfam" id="PF00893">
    <property type="entry name" value="Multi_Drug_Res"/>
    <property type="match status" value="1"/>
</dbReference>
<dbReference type="PANTHER" id="PTHR30561">
    <property type="entry name" value="SMR FAMILY PROTON-DEPENDENT DRUG EFFLUX TRANSPORTER SUGE"/>
    <property type="match status" value="1"/>
</dbReference>
<evidence type="ECO:0000256" key="3">
    <source>
        <dbReference type="ARBA" id="ARBA00022475"/>
    </source>
</evidence>
<keyword evidence="4 8" id="KW-0812">Transmembrane</keyword>
<keyword evidence="2" id="KW-0813">Transport</keyword>
<reference evidence="10 17" key="4">
    <citation type="submission" date="2018-09" db="EMBL/GenBank/DDBJ databases">
        <title>Whole genome sequencing of Citrobacter freundii AR_0116.</title>
        <authorList>
            <person name="Conlan S."/>
            <person name="Thomas P.J."/>
            <person name="Mullikin J."/>
            <person name="Frank K.M."/>
            <person name="Segre J.A."/>
        </authorList>
    </citation>
    <scope>NUCLEOTIDE SEQUENCE [LARGE SCALE GENOMIC DNA]</scope>
    <source>
        <strain evidence="10 17">AR_0116</strain>
    </source>
</reference>
<evidence type="ECO:0000313" key="15">
    <source>
        <dbReference type="EMBL" id="QLV29376.1"/>
    </source>
</evidence>
<evidence type="ECO:0000313" key="16">
    <source>
        <dbReference type="Proteomes" id="UP000050520"/>
    </source>
</evidence>
<organism evidence="14 16">
    <name type="scientific">Citrobacter freundii</name>
    <dbReference type="NCBI Taxonomy" id="546"/>
    <lineage>
        <taxon>Bacteria</taxon>
        <taxon>Pseudomonadati</taxon>
        <taxon>Pseudomonadota</taxon>
        <taxon>Gammaproteobacteria</taxon>
        <taxon>Enterobacterales</taxon>
        <taxon>Enterobacteriaceae</taxon>
        <taxon>Citrobacter</taxon>
        <taxon>Citrobacter freundii complex</taxon>
    </lineage>
</organism>
<reference evidence="13" key="3">
    <citation type="journal article" date="2018" name="Genome Biol.">
        <title>SKESA: strategic k-mer extension for scrupulous assemblies.</title>
        <authorList>
            <person name="Souvorov A."/>
            <person name="Agarwala R."/>
            <person name="Lipman D.J."/>
        </authorList>
    </citation>
    <scope>NUCLEOTIDE SEQUENCE</scope>
    <source>
        <strain evidence="13">O50</strain>
    </source>
</reference>
<evidence type="ECO:0000256" key="1">
    <source>
        <dbReference type="ARBA" id="ARBA00004651"/>
    </source>
</evidence>
<feature type="transmembrane region" description="Helical" evidence="9">
    <location>
        <begin position="61"/>
        <end position="84"/>
    </location>
</feature>
<feature type="transmembrane region" description="Helical" evidence="9">
    <location>
        <begin position="90"/>
        <end position="108"/>
    </location>
</feature>
<keyword evidence="3" id="KW-1003">Cell membrane</keyword>
<dbReference type="Proteomes" id="UP000512222">
    <property type="component" value="Chromosome"/>
</dbReference>
<protein>
    <submittedName>
        <fullName evidence="11">Multidrug efflux SMR transporter</fullName>
    </submittedName>
    <submittedName>
        <fullName evidence="14">Multidrug transporter</fullName>
    </submittedName>
    <submittedName>
        <fullName evidence="10">QacE family quaternary ammonium compound efflux SMR transporter</fullName>
    </submittedName>
</protein>
<keyword evidence="6 9" id="KW-0472">Membrane</keyword>
<dbReference type="GO" id="GO:0022857">
    <property type="term" value="F:transmembrane transporter activity"/>
    <property type="evidence" value="ECO:0007669"/>
    <property type="project" value="InterPro"/>
</dbReference>
<dbReference type="Proteomes" id="UP000050520">
    <property type="component" value="Unassembled WGS sequence"/>
</dbReference>
<dbReference type="FunFam" id="1.10.3730.20:FF:000001">
    <property type="entry name" value="Quaternary ammonium compound resistance transporter SugE"/>
    <property type="match status" value="1"/>
</dbReference>
<reference evidence="18" key="5">
    <citation type="submission" date="2020-06" db="EMBL/GenBank/DDBJ databases">
        <title>REHAB project genomes.</title>
        <authorList>
            <person name="Shaw L.P."/>
        </authorList>
    </citation>
    <scope>NUCLEOTIDE SEQUENCE [LARGE SCALE GENOMIC DNA]</scope>
    <source>
        <strain evidence="18">RHBSTW-00370</strain>
    </source>
</reference>
<dbReference type="Proteomes" id="UP000855471">
    <property type="component" value="Unassembled WGS sequence"/>
</dbReference>
<evidence type="ECO:0000313" key="14">
    <source>
        <dbReference type="EMBL" id="KPR56005.1"/>
    </source>
</evidence>
<reference evidence="11" key="8">
    <citation type="submission" date="2021-07" db="EMBL/GenBank/DDBJ databases">
        <authorList>
            <consortium name="Clinical and Environmental Microbiology Branch: Whole genome sequencing antimicrobial resistance pathogens in the healthcare setting"/>
        </authorList>
    </citation>
    <scope>NUCLEOTIDE SEQUENCE</scope>
    <source>
        <strain evidence="11">2021DK-00049</strain>
        <strain evidence="12">2023GN-00102</strain>
    </source>
</reference>
<keyword evidence="5 9" id="KW-1133">Transmembrane helix</keyword>
<evidence type="ECO:0000256" key="2">
    <source>
        <dbReference type="ARBA" id="ARBA00022448"/>
    </source>
</evidence>
<evidence type="ECO:0000313" key="18">
    <source>
        <dbReference type="Proteomes" id="UP000512222"/>
    </source>
</evidence>
<dbReference type="EMBL" id="CP056573">
    <property type="protein sequence ID" value="QLV29376.1"/>
    <property type="molecule type" value="Genomic_DNA"/>
</dbReference>
<evidence type="ECO:0000256" key="8">
    <source>
        <dbReference type="RuleBase" id="RU003942"/>
    </source>
</evidence>
<dbReference type="EMBL" id="CP032184">
    <property type="protein sequence ID" value="AXZ49542.1"/>
    <property type="molecule type" value="Genomic_DNA"/>
</dbReference>
<accession>A0A0P8M1L1</accession>
<dbReference type="InterPro" id="IPR045324">
    <property type="entry name" value="Small_multidrug_res"/>
</dbReference>
<evidence type="ECO:0000313" key="17">
    <source>
        <dbReference type="Proteomes" id="UP000263627"/>
    </source>
</evidence>
<reference evidence="13" key="6">
    <citation type="submission" date="2020-09" db="EMBL/GenBank/DDBJ databases">
        <authorList>
            <consortium name="NCBI Pathogen Detection Project"/>
        </authorList>
    </citation>
    <scope>NUCLEOTIDE SEQUENCE</scope>
    <source>
        <strain evidence="13">O50</strain>
    </source>
</reference>
<reference evidence="14 16" key="2">
    <citation type="journal article" date="2017" name="PLoS ONE">
        <title>Genomic and phenotypic characterisation of fluoroquinolone resistance mechanisms in Enterobacteriaceae in Durban, South Africa.</title>
        <authorList>
            <person name="Osei Sekyere J."/>
            <person name="Amoako D.G."/>
        </authorList>
    </citation>
    <scope>NUCLEOTIDE SEQUENCE [LARGE SCALE GENOMIC DNA]</scope>
    <source>
        <strain evidence="14 16">ST62:944112508</strain>
    </source>
</reference>
<evidence type="ECO:0000256" key="6">
    <source>
        <dbReference type="ARBA" id="ARBA00023136"/>
    </source>
</evidence>
<evidence type="ECO:0000313" key="10">
    <source>
        <dbReference type="EMBL" id="AXZ49542.1"/>
    </source>
</evidence>
<dbReference type="EMBL" id="ABKLER030000011">
    <property type="protein sequence ID" value="EMN4145617.1"/>
    <property type="molecule type" value="Genomic_DNA"/>
</dbReference>
<evidence type="ECO:0000313" key="12">
    <source>
        <dbReference type="EMBL" id="EMN4145617.1"/>
    </source>
</evidence>
<reference evidence="16" key="1">
    <citation type="submission" date="2015-09" db="EMBL/GenBank/DDBJ databases">
        <title>Prevalence of NDMs in South Africa.</title>
        <authorList>
            <person name="Osei Sekyere J."/>
            <person name="Govinden U."/>
            <person name="Essack S."/>
            <person name="Haldorsen B."/>
            <person name="Samuelsen O."/>
            <person name="Aasnaes B."/>
            <person name="Sundsfjord A."/>
        </authorList>
    </citation>
    <scope>NUCLEOTIDE SEQUENCE [LARGE SCALE GENOMIC DNA]</scope>
    <source>
        <strain evidence="16">ST62:944112508</strain>
    </source>
</reference>
<gene>
    <name evidence="10" type="ORF">AM363_22780</name>
    <name evidence="14" type="ORF">AN672_08600</name>
    <name evidence="15" type="ORF">HV178_05010</name>
    <name evidence="13" type="ORF">I9Y29_003983</name>
    <name evidence="11" type="ORF">KY227_000815</name>
    <name evidence="12" type="ORF">PQQ21_002894</name>
</gene>
<comment type="subcellular location">
    <subcellularLocation>
        <location evidence="1 8">Cell membrane</location>
        <topology evidence="1 8">Multi-pass membrane protein</topology>
    </subcellularLocation>
</comment>
<evidence type="ECO:0000256" key="7">
    <source>
        <dbReference type="ARBA" id="ARBA00038032"/>
    </source>
</evidence>
<reference evidence="15" key="7">
    <citation type="journal article" date="2021" name="Microb. Genom.">
        <title>A genomic epidemiological study shows that prevalence of antimicrobial resistance in Enterobacterales is associated with the livestock host, as well as antimicrobial usage.</title>
        <authorList>
            <person name="AbuOun M."/>
            <person name="Jones H."/>
            <person name="Stubberfield E."/>
            <person name="Gilson D."/>
            <person name="Shaw L.P."/>
            <person name="Hubbard A.T.M."/>
            <person name="Chau K.K."/>
            <person name="Sebra R."/>
            <person name="Peto T.E.A."/>
            <person name="Crook D.W."/>
            <person name="Read D.S."/>
            <person name="Gweon H.S."/>
            <person name="Walker A.S."/>
            <person name="Stoesser N."/>
            <person name="Smith R.P."/>
            <person name="Anjum M.F."/>
            <person name="On Behalf Of The Rehab Consortium."/>
        </authorList>
    </citation>
    <scope>NUCLEOTIDE SEQUENCE</scope>
    <source>
        <strain evidence="15">RHBSTW-00370</strain>
    </source>
</reference>
<dbReference type="PANTHER" id="PTHR30561:SF1">
    <property type="entry name" value="MULTIDRUG TRANSPORTER EMRE"/>
    <property type="match status" value="1"/>
</dbReference>
<dbReference type="InterPro" id="IPR000390">
    <property type="entry name" value="Small_drug/metabolite_transptr"/>
</dbReference>
<proteinExistence type="inferred from homology"/>
<name>A0A0P8M1L1_CITFR</name>
<evidence type="ECO:0000313" key="13">
    <source>
        <dbReference type="EMBL" id="HAT3899515.1"/>
    </source>
</evidence>
<dbReference type="InterPro" id="IPR037185">
    <property type="entry name" value="EmrE-like"/>
</dbReference>
<feature type="transmembrane region" description="Helical" evidence="9">
    <location>
        <begin position="33"/>
        <end position="54"/>
    </location>
</feature>
<evidence type="ECO:0000256" key="5">
    <source>
        <dbReference type="ARBA" id="ARBA00022989"/>
    </source>
</evidence>
<dbReference type="EMBL" id="ABBJDF010000003">
    <property type="protein sequence ID" value="EHT9937781.1"/>
    <property type="molecule type" value="Genomic_DNA"/>
</dbReference>
<dbReference type="SUPFAM" id="SSF103481">
    <property type="entry name" value="Multidrug resistance efflux transporter EmrE"/>
    <property type="match status" value="1"/>
</dbReference>
<dbReference type="GO" id="GO:1990961">
    <property type="term" value="P:xenobiotic detoxification by transmembrane export across the plasma membrane"/>
    <property type="evidence" value="ECO:0007669"/>
    <property type="project" value="UniProtKB-ARBA"/>
</dbReference>
<feature type="transmembrane region" description="Helical" evidence="9">
    <location>
        <begin position="7"/>
        <end position="27"/>
    </location>
</feature>
<dbReference type="GO" id="GO:0005886">
    <property type="term" value="C:plasma membrane"/>
    <property type="evidence" value="ECO:0007669"/>
    <property type="project" value="UniProtKB-SubCell"/>
</dbReference>
<dbReference type="EMBL" id="DACSXJ010000031">
    <property type="protein sequence ID" value="HAT3899515.1"/>
    <property type="molecule type" value="Genomic_DNA"/>
</dbReference>
<evidence type="ECO:0000313" key="11">
    <source>
        <dbReference type="EMBL" id="EHT9937781.1"/>
    </source>
</evidence>
<evidence type="ECO:0000256" key="4">
    <source>
        <dbReference type="ARBA" id="ARBA00022692"/>
    </source>
</evidence>
<dbReference type="EMBL" id="LJEB01000033">
    <property type="protein sequence ID" value="KPR56005.1"/>
    <property type="molecule type" value="Genomic_DNA"/>
</dbReference>
<comment type="similarity">
    <text evidence="7 8">Belongs to the drug/metabolite transporter (DMT) superfamily. Small multidrug resistance (SMR) (TC 2.A.7.1) family.</text>
</comment>
<dbReference type="Proteomes" id="UP000263627">
    <property type="component" value="Chromosome"/>
</dbReference>
<dbReference type="Gene3D" id="1.10.3730.20">
    <property type="match status" value="1"/>
</dbReference>
<evidence type="ECO:0000256" key="9">
    <source>
        <dbReference type="SAM" id="Phobius"/>
    </source>
</evidence>
<sequence length="116" mass="12880">MTLRKTYMKLALAILFEIFATTMLVLSEGFTRILPSILSIIGYGLCYYILTYVFRRMHLGVAYAIWSGVGIVAVNIIGVLNFGYSISGGHLLGMWLIVAGVIVINFSAKYKTMENT</sequence>
<dbReference type="AlphaFoldDB" id="A0A0P8M1L1"/>